<keyword evidence="1" id="KW-0472">Membrane</keyword>
<sequence>MCYLSHVVLFLVSLCFFSTHDLCKRLFCSPYISTLRCILRDRFVYGIFGEYLLSILYLHLLHSQLYMRKEQ</sequence>
<dbReference type="AlphaFoldDB" id="A0A0V1FPC5"/>
<reference evidence="2 3" key="1">
    <citation type="submission" date="2015-01" db="EMBL/GenBank/DDBJ databases">
        <title>Evolution of Trichinella species and genotypes.</title>
        <authorList>
            <person name="Korhonen P.K."/>
            <person name="Edoardo P."/>
            <person name="Giuseppe L.R."/>
            <person name="Gasser R.B."/>
        </authorList>
    </citation>
    <scope>NUCLEOTIDE SEQUENCE [LARGE SCALE GENOMIC DNA]</scope>
    <source>
        <strain evidence="2">ISS470</strain>
    </source>
</reference>
<feature type="transmembrane region" description="Helical" evidence="1">
    <location>
        <begin position="43"/>
        <end position="61"/>
    </location>
</feature>
<evidence type="ECO:0000313" key="3">
    <source>
        <dbReference type="Proteomes" id="UP000054995"/>
    </source>
</evidence>
<accession>A0A0V1FPC5</accession>
<protein>
    <submittedName>
        <fullName evidence="2">Uncharacterized protein</fullName>
    </submittedName>
</protein>
<dbReference type="Proteomes" id="UP000054995">
    <property type="component" value="Unassembled WGS sequence"/>
</dbReference>
<keyword evidence="3" id="KW-1185">Reference proteome</keyword>
<organism evidence="2 3">
    <name type="scientific">Trichinella pseudospiralis</name>
    <name type="common">Parasitic roundworm</name>
    <dbReference type="NCBI Taxonomy" id="6337"/>
    <lineage>
        <taxon>Eukaryota</taxon>
        <taxon>Metazoa</taxon>
        <taxon>Ecdysozoa</taxon>
        <taxon>Nematoda</taxon>
        <taxon>Enoplea</taxon>
        <taxon>Dorylaimia</taxon>
        <taxon>Trichinellida</taxon>
        <taxon>Trichinellidae</taxon>
        <taxon>Trichinella</taxon>
    </lineage>
</organism>
<gene>
    <name evidence="2" type="ORF">T4D_3063</name>
</gene>
<comment type="caution">
    <text evidence="2">The sequence shown here is derived from an EMBL/GenBank/DDBJ whole genome shotgun (WGS) entry which is preliminary data.</text>
</comment>
<keyword evidence="1" id="KW-0812">Transmembrane</keyword>
<keyword evidence="1" id="KW-1133">Transmembrane helix</keyword>
<dbReference type="EMBL" id="JYDT01000052">
    <property type="protein sequence ID" value="KRY87681.1"/>
    <property type="molecule type" value="Genomic_DNA"/>
</dbReference>
<evidence type="ECO:0000256" key="1">
    <source>
        <dbReference type="SAM" id="Phobius"/>
    </source>
</evidence>
<proteinExistence type="predicted"/>
<name>A0A0V1FPC5_TRIPS</name>
<evidence type="ECO:0000313" key="2">
    <source>
        <dbReference type="EMBL" id="KRY87681.1"/>
    </source>
</evidence>